<keyword evidence="7 10" id="KW-1133">Transmembrane helix</keyword>
<dbReference type="EMBL" id="BKCP01004960">
    <property type="protein sequence ID" value="GER34876.1"/>
    <property type="molecule type" value="Genomic_DNA"/>
</dbReference>
<evidence type="ECO:0000256" key="8">
    <source>
        <dbReference type="ARBA" id="ARBA00023034"/>
    </source>
</evidence>
<evidence type="ECO:0000256" key="2">
    <source>
        <dbReference type="ARBA" id="ARBA00004653"/>
    </source>
</evidence>
<protein>
    <submittedName>
        <fullName evidence="12">Transmembrane 9 superfamily protein member</fullName>
    </submittedName>
</protein>
<reference evidence="13" key="1">
    <citation type="journal article" date="2019" name="Curr. Biol.">
        <title>Genome Sequence of Striga asiatica Provides Insight into the Evolution of Plant Parasitism.</title>
        <authorList>
            <person name="Yoshida S."/>
            <person name="Kim S."/>
            <person name="Wafula E.K."/>
            <person name="Tanskanen J."/>
            <person name="Kim Y.M."/>
            <person name="Honaas L."/>
            <person name="Yang Z."/>
            <person name="Spallek T."/>
            <person name="Conn C.E."/>
            <person name="Ichihashi Y."/>
            <person name="Cheong K."/>
            <person name="Cui S."/>
            <person name="Der J.P."/>
            <person name="Gundlach H."/>
            <person name="Jiao Y."/>
            <person name="Hori C."/>
            <person name="Ishida J.K."/>
            <person name="Kasahara H."/>
            <person name="Kiba T."/>
            <person name="Kim M.S."/>
            <person name="Koo N."/>
            <person name="Laohavisit A."/>
            <person name="Lee Y.H."/>
            <person name="Lumba S."/>
            <person name="McCourt P."/>
            <person name="Mortimer J.C."/>
            <person name="Mutuku J.M."/>
            <person name="Nomura T."/>
            <person name="Sasaki-Sekimoto Y."/>
            <person name="Seto Y."/>
            <person name="Wang Y."/>
            <person name="Wakatake T."/>
            <person name="Sakakibara H."/>
            <person name="Demura T."/>
            <person name="Yamaguchi S."/>
            <person name="Yoneyama K."/>
            <person name="Manabe R.I."/>
            <person name="Nelson D.C."/>
            <person name="Schulman A.H."/>
            <person name="Timko M.P."/>
            <person name="dePamphilis C.W."/>
            <person name="Choi D."/>
            <person name="Shirasu K."/>
        </authorList>
    </citation>
    <scope>NUCLEOTIDE SEQUENCE [LARGE SCALE GENOMIC DNA]</scope>
    <source>
        <strain evidence="13">cv. UVA1</strain>
    </source>
</reference>
<feature type="transmembrane region" description="Helical" evidence="10">
    <location>
        <begin position="966"/>
        <end position="991"/>
    </location>
</feature>
<keyword evidence="4 10" id="KW-0812">Transmembrane</keyword>
<dbReference type="Proteomes" id="UP000325081">
    <property type="component" value="Unassembled WGS sequence"/>
</dbReference>
<dbReference type="GO" id="GO:0000139">
    <property type="term" value="C:Golgi membrane"/>
    <property type="evidence" value="ECO:0007669"/>
    <property type="project" value="UniProtKB-SubCell"/>
</dbReference>
<evidence type="ECO:0000256" key="10">
    <source>
        <dbReference type="SAM" id="Phobius"/>
    </source>
</evidence>
<dbReference type="GO" id="GO:0010008">
    <property type="term" value="C:endosome membrane"/>
    <property type="evidence" value="ECO:0007669"/>
    <property type="project" value="UniProtKB-SubCell"/>
</dbReference>
<accession>A0A5A7PQE3</accession>
<dbReference type="GO" id="GO:0072657">
    <property type="term" value="P:protein localization to membrane"/>
    <property type="evidence" value="ECO:0007669"/>
    <property type="project" value="TreeGrafter"/>
</dbReference>
<evidence type="ECO:0000256" key="6">
    <source>
        <dbReference type="ARBA" id="ARBA00022753"/>
    </source>
</evidence>
<evidence type="ECO:0000256" key="3">
    <source>
        <dbReference type="ARBA" id="ARBA00005227"/>
    </source>
</evidence>
<comment type="similarity">
    <text evidence="3">Belongs to the nonaspanin (TM9SF) (TC 9.A.2) family.</text>
</comment>
<dbReference type="PANTHER" id="PTHR10766">
    <property type="entry name" value="TRANSMEMBRANE 9 SUPERFAMILY PROTEIN"/>
    <property type="match status" value="1"/>
</dbReference>
<evidence type="ECO:0000256" key="11">
    <source>
        <dbReference type="SAM" id="SignalP"/>
    </source>
</evidence>
<evidence type="ECO:0000256" key="4">
    <source>
        <dbReference type="ARBA" id="ARBA00022692"/>
    </source>
</evidence>
<feature type="transmembrane region" description="Helical" evidence="10">
    <location>
        <begin position="997"/>
        <end position="1019"/>
    </location>
</feature>
<organism evidence="12 13">
    <name type="scientific">Striga asiatica</name>
    <name type="common">Asiatic witchweed</name>
    <name type="synonym">Buchnera asiatica</name>
    <dbReference type="NCBI Taxonomy" id="4170"/>
    <lineage>
        <taxon>Eukaryota</taxon>
        <taxon>Viridiplantae</taxon>
        <taxon>Streptophyta</taxon>
        <taxon>Embryophyta</taxon>
        <taxon>Tracheophyta</taxon>
        <taxon>Spermatophyta</taxon>
        <taxon>Magnoliopsida</taxon>
        <taxon>eudicotyledons</taxon>
        <taxon>Gunneridae</taxon>
        <taxon>Pentapetalae</taxon>
        <taxon>asterids</taxon>
        <taxon>lamiids</taxon>
        <taxon>Lamiales</taxon>
        <taxon>Orobanchaceae</taxon>
        <taxon>Buchnereae</taxon>
        <taxon>Striga</taxon>
    </lineage>
</organism>
<proteinExistence type="inferred from homology"/>
<feature type="transmembrane region" description="Helical" evidence="10">
    <location>
        <begin position="291"/>
        <end position="319"/>
    </location>
</feature>
<feature type="transmembrane region" description="Helical" evidence="10">
    <location>
        <begin position="1057"/>
        <end position="1076"/>
    </location>
</feature>
<feature type="transmembrane region" description="Helical" evidence="10">
    <location>
        <begin position="325"/>
        <end position="349"/>
    </location>
</feature>
<comment type="caution">
    <text evidence="12">The sequence shown here is derived from an EMBL/GenBank/DDBJ whole genome shotgun (WGS) entry which is preliminary data.</text>
</comment>
<keyword evidence="13" id="KW-1185">Reference proteome</keyword>
<feature type="transmembrane region" description="Helical" evidence="10">
    <location>
        <begin position="521"/>
        <end position="540"/>
    </location>
</feature>
<feature type="transmembrane region" description="Helical" evidence="10">
    <location>
        <begin position="226"/>
        <end position="249"/>
    </location>
</feature>
<feature type="transmembrane region" description="Helical" evidence="10">
    <location>
        <begin position="552"/>
        <end position="585"/>
    </location>
</feature>
<keyword evidence="5 11" id="KW-0732">Signal</keyword>
<feature type="transmembrane region" description="Helical" evidence="10">
    <location>
        <begin position="483"/>
        <end position="509"/>
    </location>
</feature>
<sequence length="1206" mass="137599">MARGGGWRVVVLLLVCAAVSVRSDGSDHKYKVGDPVPLYANKVGPFHNPSETYRYFDLPFCSPGTVKDKSEALGEVLNGDRLVSAPYKLDFLVDKESEVICKKKLSQKEVAEFRRAVAKDYYFQMYYDDLPIWGFLGKVDKEGKADPSEYKYYLFQHLHFEIFYNKDRVIEINARTDPSALVDLTDDKEVDVDFMYSAKWKETTVPFEKRMDKYSHSSSLPRHLEIHWFSIINSCVTVLLLTGFLATILMRVLKNDFVKYAHDEETADDQEETGWKYIHGDVFRFPKYKSLFAAALGSGTQLFTLATFIFLLALVGVFYPYNRGALFTALLVIYALTSGIAGYTAASFYCQLEGTNWVRNLLLTGGLFCGPLFLTFCFLNTVAIAYHATAALPFGTIVVIFLIWALVTSPLLVLGGIAGKNSKAEFQAPCRTTKYPREIPPLPWYRGTLPQMAMAGFLPFSAIYIELYYIFASVWGHRIYTIYSILFIVFIILLIVTAFITVALTYFQLAAEDHEWWWRSFLCGGSTGLFIYAYCLYYYYARSDMSGFMQTSFFFGYMACICYAFFLMLGAVGFRAALFFIEICAPPSVDILKPIRSQRVFFKKMATRGGWHVVVLLLLCIVLPAVRSDASDHKYKVGDPVPLYANKVGPFHNPSETYRYFDLPFCSPGKVKDKSEALGEVLNGDRLVSAPYKLDFLVDRESEVICKKQLSKKEVAEFRSAVAKDYYFQMYYDDLPIWGFLGKVDKEGKTDPSEYKYYLFKHLHFEIFYNKDRVIEINARTDPSALVDLTNDKEVDVEFMYSAKWKETSIPFEKRMEKYSHSSSLPRHLEIHWFSIINSCVTVLLLTGFLATILMRVLKNDFVKYAHDEETADDQEETGWKYIHGDVFRFPKYKSLFAAALGSGTQLFTLATFIFLLALVGVFYPYNRGALFTALVVIYALTSGIAGYTAASFYCQLEGKNWVRNLLLTGGLFCGPLFLTFCFLNTVAIAYHATAALPFGTIVVIFLIWALVTSPLLVLGGIAGKNSKAEFQAPCRTTKYPREIPPLPWYRSALPQMAMAGFLPFSAIYIELYYIFASVWGHRIYTIYSILFIVFIILLIVTAFITVALTYFQLAAEDHEWWWRSFLCGGSTGLFIYGYCLYYYYARSDMSGFMQTSFFFGYMACRNWQGVIVFDELGRKVGVDDKLDMVSSQRKIYAWFLVDSVS</sequence>
<evidence type="ECO:0000313" key="13">
    <source>
        <dbReference type="Proteomes" id="UP000325081"/>
    </source>
</evidence>
<dbReference type="Pfam" id="PF02990">
    <property type="entry name" value="EMP70"/>
    <property type="match status" value="2"/>
</dbReference>
<keyword evidence="8" id="KW-0333">Golgi apparatus</keyword>
<feature type="transmembrane region" description="Helical" evidence="10">
    <location>
        <begin position="831"/>
        <end position="854"/>
    </location>
</feature>
<dbReference type="PANTHER" id="PTHR10766:SF14">
    <property type="entry name" value="TRANSMEMBRANE 9 SUPERFAMILY MEMBER 2"/>
    <property type="match status" value="1"/>
</dbReference>
<evidence type="ECO:0000313" key="12">
    <source>
        <dbReference type="EMBL" id="GER34876.1"/>
    </source>
</evidence>
<keyword evidence="6" id="KW-0967">Endosome</keyword>
<feature type="transmembrane region" description="Helical" evidence="10">
    <location>
        <begin position="392"/>
        <end position="414"/>
    </location>
</feature>
<feature type="transmembrane region" description="Helical" evidence="10">
    <location>
        <begin position="361"/>
        <end position="386"/>
    </location>
</feature>
<feature type="transmembrane region" description="Helical" evidence="10">
    <location>
        <begin position="896"/>
        <end position="924"/>
    </location>
</feature>
<name>A0A5A7PQE3_STRAF</name>
<dbReference type="AlphaFoldDB" id="A0A5A7PQE3"/>
<feature type="transmembrane region" description="Helical" evidence="10">
    <location>
        <begin position="606"/>
        <end position="626"/>
    </location>
</feature>
<evidence type="ECO:0000256" key="1">
    <source>
        <dbReference type="ARBA" id="ARBA00004337"/>
    </source>
</evidence>
<feature type="transmembrane region" description="Helical" evidence="10">
    <location>
        <begin position="1088"/>
        <end position="1114"/>
    </location>
</feature>
<gene>
    <name evidence="12" type="ORF">STAS_11133</name>
</gene>
<evidence type="ECO:0000256" key="9">
    <source>
        <dbReference type="ARBA" id="ARBA00023136"/>
    </source>
</evidence>
<feature type="transmembrane region" description="Helical" evidence="10">
    <location>
        <begin position="1126"/>
        <end position="1145"/>
    </location>
</feature>
<dbReference type="InterPro" id="IPR004240">
    <property type="entry name" value="EMP70"/>
</dbReference>
<evidence type="ECO:0000256" key="5">
    <source>
        <dbReference type="ARBA" id="ARBA00022729"/>
    </source>
</evidence>
<evidence type="ECO:0000256" key="7">
    <source>
        <dbReference type="ARBA" id="ARBA00022989"/>
    </source>
</evidence>
<dbReference type="OrthoDB" id="1666796at2759"/>
<feature type="chain" id="PRO_5022958911" evidence="11">
    <location>
        <begin position="24"/>
        <end position="1206"/>
    </location>
</feature>
<comment type="subcellular location">
    <subcellularLocation>
        <location evidence="1">Endosome membrane</location>
        <topology evidence="1">Multi-pass membrane protein</topology>
    </subcellularLocation>
    <subcellularLocation>
        <location evidence="2">Golgi apparatus membrane</location>
        <topology evidence="2">Multi-pass membrane protein</topology>
    </subcellularLocation>
</comment>
<keyword evidence="9 10" id="KW-0472">Membrane</keyword>
<feature type="transmembrane region" description="Helical" evidence="10">
    <location>
        <begin position="930"/>
        <end position="954"/>
    </location>
</feature>
<feature type="signal peptide" evidence="11">
    <location>
        <begin position="1"/>
        <end position="23"/>
    </location>
</feature>
<feature type="transmembrane region" description="Helical" evidence="10">
    <location>
        <begin position="452"/>
        <end position="471"/>
    </location>
</feature>